<evidence type="ECO:0000256" key="17">
    <source>
        <dbReference type="ARBA" id="ARBA00041185"/>
    </source>
</evidence>
<dbReference type="InterPro" id="IPR013437">
    <property type="entry name" value="FtsW"/>
</dbReference>
<protein>
    <recommendedName>
        <fullName evidence="17">Probable peptidoglycan glycosyltransferase FtsW</fullName>
        <ecNumber evidence="19">2.4.99.28</ecNumber>
    </recommendedName>
    <alternativeName>
        <fullName evidence="18">Cell division protein FtsW</fullName>
    </alternativeName>
    <alternativeName>
        <fullName evidence="15">Cell wall polymerase</fullName>
    </alternativeName>
    <alternativeName>
        <fullName evidence="14">Peptidoglycan polymerase</fullName>
    </alternativeName>
</protein>
<comment type="function">
    <text evidence="21">Peptidoglycan polymerase that is essential for cell division.</text>
</comment>
<evidence type="ECO:0000256" key="13">
    <source>
        <dbReference type="ARBA" id="ARBA00023316"/>
    </source>
</evidence>
<comment type="caution">
    <text evidence="23">The sequence shown here is derived from an EMBL/GenBank/DDBJ whole genome shotgun (WGS) entry which is preliminary data.</text>
</comment>
<evidence type="ECO:0000256" key="2">
    <source>
        <dbReference type="ARBA" id="ARBA00004752"/>
    </source>
</evidence>
<evidence type="ECO:0000256" key="6">
    <source>
        <dbReference type="ARBA" id="ARBA00022679"/>
    </source>
</evidence>
<evidence type="ECO:0000256" key="22">
    <source>
        <dbReference type="SAM" id="Phobius"/>
    </source>
</evidence>
<evidence type="ECO:0000256" key="11">
    <source>
        <dbReference type="ARBA" id="ARBA00023136"/>
    </source>
</evidence>
<dbReference type="GO" id="GO:0051301">
    <property type="term" value="P:cell division"/>
    <property type="evidence" value="ECO:0007669"/>
    <property type="project" value="UniProtKB-KW"/>
</dbReference>
<evidence type="ECO:0000256" key="3">
    <source>
        <dbReference type="ARBA" id="ARBA00022475"/>
    </source>
</evidence>
<dbReference type="PANTHER" id="PTHR30474">
    <property type="entry name" value="CELL CYCLE PROTEIN"/>
    <property type="match status" value="1"/>
</dbReference>
<evidence type="ECO:0000256" key="5">
    <source>
        <dbReference type="ARBA" id="ARBA00022676"/>
    </source>
</evidence>
<dbReference type="EC" id="2.4.99.28" evidence="19"/>
<keyword evidence="7 22" id="KW-0812">Transmembrane</keyword>
<dbReference type="GO" id="GO:0005886">
    <property type="term" value="C:plasma membrane"/>
    <property type="evidence" value="ECO:0007669"/>
    <property type="project" value="UniProtKB-SubCell"/>
</dbReference>
<name>A0A2H0XTR5_UNCSA</name>
<evidence type="ECO:0000256" key="8">
    <source>
        <dbReference type="ARBA" id="ARBA00022960"/>
    </source>
</evidence>
<dbReference type="InterPro" id="IPR001182">
    <property type="entry name" value="FtsW/RodA"/>
</dbReference>
<dbReference type="PANTHER" id="PTHR30474:SF2">
    <property type="entry name" value="PEPTIDOGLYCAN GLYCOSYLTRANSFERASE FTSW-RELATED"/>
    <property type="match status" value="1"/>
</dbReference>
<evidence type="ECO:0000256" key="21">
    <source>
        <dbReference type="ARBA" id="ARBA00049966"/>
    </source>
</evidence>
<comment type="similarity">
    <text evidence="16">Belongs to the SEDS family. FtsW subfamily.</text>
</comment>
<evidence type="ECO:0000256" key="10">
    <source>
        <dbReference type="ARBA" id="ARBA00022989"/>
    </source>
</evidence>
<comment type="subcellular location">
    <subcellularLocation>
        <location evidence="1">Cell membrane</location>
        <topology evidence="1">Multi-pass membrane protein</topology>
    </subcellularLocation>
</comment>
<gene>
    <name evidence="23" type="primary">ftsW</name>
    <name evidence="23" type="ORF">COT42_08505</name>
</gene>
<dbReference type="GO" id="GO:0015648">
    <property type="term" value="F:lipid-linked peptidoglycan transporter activity"/>
    <property type="evidence" value="ECO:0007669"/>
    <property type="project" value="TreeGrafter"/>
</dbReference>
<keyword evidence="11 22" id="KW-0472">Membrane</keyword>
<dbReference type="PROSITE" id="PS00428">
    <property type="entry name" value="FTSW_RODA_SPOVE"/>
    <property type="match status" value="1"/>
</dbReference>
<evidence type="ECO:0000256" key="20">
    <source>
        <dbReference type="ARBA" id="ARBA00049902"/>
    </source>
</evidence>
<keyword evidence="4" id="KW-0132">Cell division</keyword>
<evidence type="ECO:0000256" key="16">
    <source>
        <dbReference type="ARBA" id="ARBA00038053"/>
    </source>
</evidence>
<dbReference type="GO" id="GO:0008360">
    <property type="term" value="P:regulation of cell shape"/>
    <property type="evidence" value="ECO:0007669"/>
    <property type="project" value="UniProtKB-KW"/>
</dbReference>
<keyword evidence="13" id="KW-0961">Cell wall biogenesis/degradation</keyword>
<keyword evidence="3" id="KW-1003">Cell membrane</keyword>
<comment type="catalytic activity">
    <reaction evidence="20">
        <text>[GlcNAc-(1-&gt;4)-Mur2Ac(oyl-L-Ala-gamma-D-Glu-L-Lys-D-Ala-D-Ala)](n)-di-trans,octa-cis-undecaprenyl diphosphate + beta-D-GlcNAc-(1-&gt;4)-Mur2Ac(oyl-L-Ala-gamma-D-Glu-L-Lys-D-Ala-D-Ala)-di-trans,octa-cis-undecaprenyl diphosphate = [GlcNAc-(1-&gt;4)-Mur2Ac(oyl-L-Ala-gamma-D-Glu-L-Lys-D-Ala-D-Ala)](n+1)-di-trans,octa-cis-undecaprenyl diphosphate + di-trans,octa-cis-undecaprenyl diphosphate + H(+)</text>
        <dbReference type="Rhea" id="RHEA:23708"/>
        <dbReference type="Rhea" id="RHEA-COMP:9602"/>
        <dbReference type="Rhea" id="RHEA-COMP:9603"/>
        <dbReference type="ChEBI" id="CHEBI:15378"/>
        <dbReference type="ChEBI" id="CHEBI:58405"/>
        <dbReference type="ChEBI" id="CHEBI:60033"/>
        <dbReference type="ChEBI" id="CHEBI:78435"/>
        <dbReference type="EC" id="2.4.99.28"/>
    </reaction>
</comment>
<feature type="transmembrane region" description="Helical" evidence="22">
    <location>
        <begin position="73"/>
        <end position="92"/>
    </location>
</feature>
<reference evidence="23 24" key="1">
    <citation type="submission" date="2017-09" db="EMBL/GenBank/DDBJ databases">
        <title>Depth-based differentiation of microbial function through sediment-hosted aquifers and enrichment of novel symbionts in the deep terrestrial subsurface.</title>
        <authorList>
            <person name="Probst A.J."/>
            <person name="Ladd B."/>
            <person name="Jarett J.K."/>
            <person name="Geller-Mcgrath D.E."/>
            <person name="Sieber C.M."/>
            <person name="Emerson J.B."/>
            <person name="Anantharaman K."/>
            <person name="Thomas B.C."/>
            <person name="Malmstrom R."/>
            <person name="Stieglmeier M."/>
            <person name="Klingl A."/>
            <person name="Woyke T."/>
            <person name="Ryan C.M."/>
            <person name="Banfield J.F."/>
        </authorList>
    </citation>
    <scope>NUCLEOTIDE SEQUENCE [LARGE SCALE GENOMIC DNA]</scope>
    <source>
        <strain evidence="23">CG08_land_8_20_14_0_20_45_16</strain>
    </source>
</reference>
<evidence type="ECO:0000313" key="24">
    <source>
        <dbReference type="Proteomes" id="UP000231343"/>
    </source>
</evidence>
<evidence type="ECO:0000256" key="9">
    <source>
        <dbReference type="ARBA" id="ARBA00022984"/>
    </source>
</evidence>
<keyword evidence="9" id="KW-0573">Peptidoglycan synthesis</keyword>
<accession>A0A2H0XTR5</accession>
<proteinExistence type="inferred from homology"/>
<feature type="transmembrane region" description="Helical" evidence="22">
    <location>
        <begin position="104"/>
        <end position="127"/>
    </location>
</feature>
<evidence type="ECO:0000313" key="23">
    <source>
        <dbReference type="EMBL" id="PIS28313.1"/>
    </source>
</evidence>
<keyword evidence="5" id="KW-0328">Glycosyltransferase</keyword>
<keyword evidence="12" id="KW-0131">Cell cycle</keyword>
<dbReference type="GO" id="GO:0071555">
    <property type="term" value="P:cell wall organization"/>
    <property type="evidence" value="ECO:0007669"/>
    <property type="project" value="UniProtKB-KW"/>
</dbReference>
<keyword evidence="6" id="KW-0808">Transferase</keyword>
<dbReference type="GO" id="GO:0009252">
    <property type="term" value="P:peptidoglycan biosynthetic process"/>
    <property type="evidence" value="ECO:0007669"/>
    <property type="project" value="UniProtKB-KW"/>
</dbReference>
<feature type="transmembrane region" description="Helical" evidence="22">
    <location>
        <begin position="40"/>
        <end position="61"/>
    </location>
</feature>
<dbReference type="InterPro" id="IPR018365">
    <property type="entry name" value="Cell_cycle_FtsW-rel_CS"/>
</dbReference>
<dbReference type="EMBL" id="PEYM01000139">
    <property type="protein sequence ID" value="PIS28313.1"/>
    <property type="molecule type" value="Genomic_DNA"/>
</dbReference>
<dbReference type="GO" id="GO:0008955">
    <property type="term" value="F:peptidoglycan glycosyltransferase activity"/>
    <property type="evidence" value="ECO:0007669"/>
    <property type="project" value="UniProtKB-EC"/>
</dbReference>
<evidence type="ECO:0000256" key="4">
    <source>
        <dbReference type="ARBA" id="ARBA00022618"/>
    </source>
</evidence>
<dbReference type="Pfam" id="PF01098">
    <property type="entry name" value="FTSW_RODA_SPOVE"/>
    <property type="match status" value="1"/>
</dbReference>
<dbReference type="AlphaFoldDB" id="A0A2H0XTR5"/>
<feature type="transmembrane region" description="Helical" evidence="22">
    <location>
        <begin position="336"/>
        <end position="360"/>
    </location>
</feature>
<feature type="transmembrane region" description="Helical" evidence="22">
    <location>
        <begin position="134"/>
        <end position="157"/>
    </location>
</feature>
<evidence type="ECO:0000256" key="19">
    <source>
        <dbReference type="ARBA" id="ARBA00044770"/>
    </source>
</evidence>
<dbReference type="NCBIfam" id="TIGR02614">
    <property type="entry name" value="ftsW"/>
    <property type="match status" value="1"/>
</dbReference>
<feature type="transmembrane region" description="Helical" evidence="22">
    <location>
        <begin position="163"/>
        <end position="180"/>
    </location>
</feature>
<dbReference type="Proteomes" id="UP000231343">
    <property type="component" value="Unassembled WGS sequence"/>
</dbReference>
<dbReference type="GO" id="GO:0032153">
    <property type="term" value="C:cell division site"/>
    <property type="evidence" value="ECO:0007669"/>
    <property type="project" value="TreeGrafter"/>
</dbReference>
<evidence type="ECO:0000256" key="14">
    <source>
        <dbReference type="ARBA" id="ARBA00032370"/>
    </source>
</evidence>
<feature type="transmembrane region" description="Helical" evidence="22">
    <location>
        <begin position="7"/>
        <end position="28"/>
    </location>
</feature>
<organism evidence="23 24">
    <name type="scientific">Candidatus Saganbacteria bacterium CG08_land_8_20_14_0_20_45_16</name>
    <dbReference type="NCBI Taxonomy" id="2014293"/>
    <lineage>
        <taxon>Bacteria</taxon>
        <taxon>Bacillati</taxon>
        <taxon>Saganbacteria</taxon>
    </lineage>
</organism>
<feature type="transmembrane region" description="Helical" evidence="22">
    <location>
        <begin position="299"/>
        <end position="324"/>
    </location>
</feature>
<evidence type="ECO:0000256" key="18">
    <source>
        <dbReference type="ARBA" id="ARBA00041418"/>
    </source>
</evidence>
<evidence type="ECO:0000256" key="12">
    <source>
        <dbReference type="ARBA" id="ARBA00023306"/>
    </source>
</evidence>
<keyword evidence="10 22" id="KW-1133">Transmembrane helix</keyword>
<comment type="pathway">
    <text evidence="2">Cell wall biogenesis; peptidoglycan biosynthesis.</text>
</comment>
<evidence type="ECO:0000256" key="7">
    <source>
        <dbReference type="ARBA" id="ARBA00022692"/>
    </source>
</evidence>
<evidence type="ECO:0000256" key="15">
    <source>
        <dbReference type="ARBA" id="ARBA00033270"/>
    </source>
</evidence>
<keyword evidence="8" id="KW-0133">Cell shape</keyword>
<feature type="transmembrane region" description="Helical" evidence="22">
    <location>
        <begin position="187"/>
        <end position="207"/>
    </location>
</feature>
<feature type="transmembrane region" description="Helical" evidence="22">
    <location>
        <begin position="261"/>
        <end position="287"/>
    </location>
</feature>
<sequence length="370" mass="40469">MRQPKTDYIFLFSIFALITIGTIMVFSASPTMGLKVGDTYFFIKRHLFYLLLGLCGLYFALRCDLELLRKWAFAIYAFSMILLLLLFVPGVGRQVLGATRWINLGLISFQPSELIKFSMIVILARLLSDLGEGIVDFLHGLLPILVLIGLTAIIVILQPDLGTAIAIVLISVILLFVAGIRLAHLGFLLGSGLLAVIALSLTSPYRLRRLTAFLDPWKDPQGSGFQIIQSLLAVGSGGWHGLGLGASRQKYFYLPQQFTDFIFAILGEELGFIGGVVVIILFIIFIVRGLKIALSQHNHFCSLLATGIVSWLALQTLMNIMVVIGLLPTTGIPLPFISYGGTSTIVNLFAVGILINISLWPGKESKAKAK</sequence>
<evidence type="ECO:0000256" key="1">
    <source>
        <dbReference type="ARBA" id="ARBA00004651"/>
    </source>
</evidence>